<sequence length="178" mass="19344">MVLLRVTLGLSIQMEFDYDGILCLSGAFQRNYGGEVVDTLVGAYIAFANGAVSPTKADNHVTWDRAVMVAVLVAGVEIDFARMLVHPTGALDIGLIRDEANVAAPRREPQVEVPPLGIDLAAHKRWQLVWALALPGPHTAVGKAPYLSLWPSERLRLEMATLSSTPHLAVDAKIDRRV</sequence>
<accession>A0A9J5WPP9</accession>
<proteinExistence type="predicted"/>
<name>A0A9J5WPP9_SOLCO</name>
<evidence type="ECO:0000313" key="1">
    <source>
        <dbReference type="EMBL" id="KAG5576886.1"/>
    </source>
</evidence>
<dbReference type="Proteomes" id="UP000824120">
    <property type="component" value="Chromosome 11"/>
</dbReference>
<dbReference type="OrthoDB" id="1326170at2759"/>
<organism evidence="1 2">
    <name type="scientific">Solanum commersonii</name>
    <name type="common">Commerson's wild potato</name>
    <name type="synonym">Commerson's nightshade</name>
    <dbReference type="NCBI Taxonomy" id="4109"/>
    <lineage>
        <taxon>Eukaryota</taxon>
        <taxon>Viridiplantae</taxon>
        <taxon>Streptophyta</taxon>
        <taxon>Embryophyta</taxon>
        <taxon>Tracheophyta</taxon>
        <taxon>Spermatophyta</taxon>
        <taxon>Magnoliopsida</taxon>
        <taxon>eudicotyledons</taxon>
        <taxon>Gunneridae</taxon>
        <taxon>Pentapetalae</taxon>
        <taxon>asterids</taxon>
        <taxon>lamiids</taxon>
        <taxon>Solanales</taxon>
        <taxon>Solanaceae</taxon>
        <taxon>Solanoideae</taxon>
        <taxon>Solaneae</taxon>
        <taxon>Solanum</taxon>
    </lineage>
</organism>
<dbReference type="AlphaFoldDB" id="A0A9J5WPP9"/>
<keyword evidence="2" id="KW-1185">Reference proteome</keyword>
<gene>
    <name evidence="1" type="ORF">H5410_057020</name>
</gene>
<reference evidence="1 2" key="1">
    <citation type="submission" date="2020-09" db="EMBL/GenBank/DDBJ databases">
        <title>De no assembly of potato wild relative species, Solanum commersonii.</title>
        <authorList>
            <person name="Cho K."/>
        </authorList>
    </citation>
    <scope>NUCLEOTIDE SEQUENCE [LARGE SCALE GENOMIC DNA]</scope>
    <source>
        <strain evidence="1">LZ3.2</strain>
        <tissue evidence="1">Leaf</tissue>
    </source>
</reference>
<protein>
    <submittedName>
        <fullName evidence="1">Uncharacterized protein</fullName>
    </submittedName>
</protein>
<dbReference type="EMBL" id="JACXVP010000011">
    <property type="protein sequence ID" value="KAG5576886.1"/>
    <property type="molecule type" value="Genomic_DNA"/>
</dbReference>
<comment type="caution">
    <text evidence="1">The sequence shown here is derived from an EMBL/GenBank/DDBJ whole genome shotgun (WGS) entry which is preliminary data.</text>
</comment>
<evidence type="ECO:0000313" key="2">
    <source>
        <dbReference type="Proteomes" id="UP000824120"/>
    </source>
</evidence>